<keyword evidence="8 10" id="KW-0012">Acyltransferase</keyword>
<evidence type="ECO:0000256" key="10">
    <source>
        <dbReference type="PIRNR" id="PIRNR010130"/>
    </source>
</evidence>
<comment type="cofactor">
    <cofactor evidence="1">
        <name>Zn(2+)</name>
        <dbReference type="ChEBI" id="CHEBI:29105"/>
    </cofactor>
</comment>
<dbReference type="PIRSF" id="PIRSF010130">
    <property type="entry name" value="PduL"/>
    <property type="match status" value="1"/>
</dbReference>
<keyword evidence="5 10" id="KW-0808">Transferase</keyword>
<dbReference type="STRING" id="573058.SAMN00017477_1391"/>
<keyword evidence="6" id="KW-0479">Metal-binding</keyword>
<keyword evidence="12" id="KW-1185">Reference proteome</keyword>
<organism evidence="11 12">
    <name type="scientific">Peptoniphilus asaccharolyticus DSM 20463</name>
    <dbReference type="NCBI Taxonomy" id="573058"/>
    <lineage>
        <taxon>Bacteria</taxon>
        <taxon>Bacillati</taxon>
        <taxon>Bacillota</taxon>
        <taxon>Tissierellia</taxon>
        <taxon>Tissierellales</taxon>
        <taxon>Peptoniphilaceae</taxon>
        <taxon>Peptoniphilus</taxon>
    </lineage>
</organism>
<comment type="function">
    <text evidence="10">Involved in 1,2-propanediol (1,2-PD) degradation by catalyzing the conversion of propanoyl-CoA to propanoyl-phosphate.</text>
</comment>
<gene>
    <name evidence="11" type="ORF">SAMN00017477_1391</name>
</gene>
<evidence type="ECO:0000256" key="4">
    <source>
        <dbReference type="ARBA" id="ARBA00020837"/>
    </source>
</evidence>
<dbReference type="OrthoDB" id="9784365at2"/>
<evidence type="ECO:0000256" key="8">
    <source>
        <dbReference type="ARBA" id="ARBA00023315"/>
    </source>
</evidence>
<evidence type="ECO:0000256" key="7">
    <source>
        <dbReference type="ARBA" id="ARBA00022833"/>
    </source>
</evidence>
<evidence type="ECO:0000256" key="9">
    <source>
        <dbReference type="ARBA" id="ARBA00047589"/>
    </source>
</evidence>
<dbReference type="GO" id="GO:0051144">
    <property type="term" value="P:1,2-propanediol catabolic process"/>
    <property type="evidence" value="ECO:0007669"/>
    <property type="project" value="UniProtKB-UniPathway"/>
</dbReference>
<dbReference type="InterPro" id="IPR008300">
    <property type="entry name" value="PTAC"/>
</dbReference>
<evidence type="ECO:0000256" key="3">
    <source>
        <dbReference type="ARBA" id="ARBA00012206"/>
    </source>
</evidence>
<reference evidence="12" key="1">
    <citation type="submission" date="2017-04" db="EMBL/GenBank/DDBJ databases">
        <authorList>
            <person name="Varghese N."/>
            <person name="Submissions S."/>
        </authorList>
    </citation>
    <scope>NUCLEOTIDE SEQUENCE [LARGE SCALE GENOMIC DNA]</scope>
    <source>
        <strain evidence="12">DSM 20463</strain>
    </source>
</reference>
<dbReference type="AlphaFoldDB" id="A0A1W1V5E1"/>
<accession>A0A1W1V5E1</accession>
<dbReference type="GO" id="GO:0016747">
    <property type="term" value="F:acyltransferase activity, transferring groups other than amino-acyl groups"/>
    <property type="evidence" value="ECO:0007669"/>
    <property type="project" value="InterPro"/>
</dbReference>
<dbReference type="EMBL" id="FWWR01000009">
    <property type="protein sequence ID" value="SMB88370.1"/>
    <property type="molecule type" value="Genomic_DNA"/>
</dbReference>
<evidence type="ECO:0000256" key="2">
    <source>
        <dbReference type="ARBA" id="ARBA00007342"/>
    </source>
</evidence>
<dbReference type="PANTHER" id="PTHR39453">
    <property type="entry name" value="PHOSPHATE PROPANOYLTRANSFERASE"/>
    <property type="match status" value="1"/>
</dbReference>
<evidence type="ECO:0000256" key="1">
    <source>
        <dbReference type="ARBA" id="ARBA00001947"/>
    </source>
</evidence>
<dbReference type="UniPathway" id="UPA00621"/>
<protein>
    <recommendedName>
        <fullName evidence="4 10">Phosphate propanoyltransferase</fullName>
        <ecNumber evidence="3 10">2.3.1.222</ecNumber>
    </recommendedName>
</protein>
<dbReference type="GO" id="GO:0046872">
    <property type="term" value="F:metal ion binding"/>
    <property type="evidence" value="ECO:0007669"/>
    <property type="project" value="UniProtKB-KW"/>
</dbReference>
<evidence type="ECO:0000313" key="12">
    <source>
        <dbReference type="Proteomes" id="UP000192368"/>
    </source>
</evidence>
<evidence type="ECO:0000313" key="11">
    <source>
        <dbReference type="EMBL" id="SMB88370.1"/>
    </source>
</evidence>
<keyword evidence="7" id="KW-0862">Zinc</keyword>
<evidence type="ECO:0000256" key="5">
    <source>
        <dbReference type="ARBA" id="ARBA00022679"/>
    </source>
</evidence>
<proteinExistence type="inferred from homology"/>
<comment type="similarity">
    <text evidence="2 10">Belongs to the PduL family.</text>
</comment>
<dbReference type="NCBIfam" id="NF011652">
    <property type="entry name" value="PRK15070.1"/>
    <property type="match status" value="1"/>
</dbReference>
<dbReference type="PANTHER" id="PTHR39453:SF1">
    <property type="entry name" value="PHOSPHATE PROPANOYLTRANSFERASE"/>
    <property type="match status" value="1"/>
</dbReference>
<sequence>MLNNNELIAKISKEVLQRLNDINNHKIVVGVSNRHIHLSKEDLESLFGKDYELTVKSTLKQPGQFAAEECVTIRGPKGEFNNVRILGPIRKKSQVEISLTDSFKLGVKAPIKESGKLQGTPGIQVIGPCGRINMPEGTIIALRHIHMTPEDAKFMDVKDGDFVDVQFFGERKAVMGNVLIRVSDKYKLEMHLDTDEANAVGIKNNDYVVLKKFTR</sequence>
<dbReference type="Proteomes" id="UP000192368">
    <property type="component" value="Unassembled WGS sequence"/>
</dbReference>
<evidence type="ECO:0000256" key="6">
    <source>
        <dbReference type="ARBA" id="ARBA00022723"/>
    </source>
</evidence>
<dbReference type="Pfam" id="PF06130">
    <property type="entry name" value="PTAC"/>
    <property type="match status" value="1"/>
</dbReference>
<comment type="catalytic activity">
    <reaction evidence="9 10">
        <text>propanoyl-CoA + phosphate = propanoyl phosphate + CoA</text>
        <dbReference type="Rhea" id="RHEA:28046"/>
        <dbReference type="ChEBI" id="CHEBI:43474"/>
        <dbReference type="ChEBI" id="CHEBI:57287"/>
        <dbReference type="ChEBI" id="CHEBI:57392"/>
        <dbReference type="ChEBI" id="CHEBI:58933"/>
        <dbReference type="EC" id="2.3.1.222"/>
    </reaction>
</comment>
<dbReference type="EC" id="2.3.1.222" evidence="3 10"/>
<comment type="pathway">
    <text evidence="10">Polyol metabolism; 1,2-propanediol degradation.</text>
</comment>
<name>A0A1W1V5E1_PEPAS</name>
<dbReference type="RefSeq" id="WP_144017954.1">
    <property type="nucleotide sequence ID" value="NZ_FWWR01000009.1"/>
</dbReference>